<dbReference type="InParanoid" id="L5L1G5"/>
<evidence type="ECO:0000256" key="6">
    <source>
        <dbReference type="ARBA" id="ARBA00022771"/>
    </source>
</evidence>
<keyword evidence="4" id="KW-0479">Metal-binding</keyword>
<evidence type="ECO:0000256" key="3">
    <source>
        <dbReference type="ARBA" id="ARBA00015408"/>
    </source>
</evidence>
<dbReference type="FunCoup" id="L5L1G5">
    <property type="interactions" value="2141"/>
</dbReference>
<feature type="compositionally biased region" description="Basic and acidic residues" evidence="10">
    <location>
        <begin position="165"/>
        <end position="174"/>
    </location>
</feature>
<dbReference type="eggNOG" id="ENOG502QRJT">
    <property type="taxonomic scope" value="Eukaryota"/>
</dbReference>
<comment type="subcellular location">
    <subcellularLocation>
        <location evidence="1">Nucleus</location>
        <location evidence="1">Nucleolus</location>
    </subcellularLocation>
</comment>
<keyword evidence="8" id="KW-0539">Nucleus</keyword>
<dbReference type="STRING" id="9402.L5L1G5"/>
<dbReference type="Proteomes" id="UP000010552">
    <property type="component" value="Unassembled WGS sequence"/>
</dbReference>
<dbReference type="AlphaFoldDB" id="L5L1G5"/>
<feature type="compositionally biased region" description="Acidic residues" evidence="10">
    <location>
        <begin position="524"/>
        <end position="541"/>
    </location>
</feature>
<gene>
    <name evidence="11" type="ORF">PAL_GLEAN10016543</name>
</gene>
<proteinExistence type="inferred from homology"/>
<protein>
    <recommendedName>
        <fullName evidence="3">Zinc finger protein 330</fullName>
    </recommendedName>
    <alternativeName>
        <fullName evidence="9">Nucleolar autoantigen 36</fullName>
    </alternativeName>
</protein>
<feature type="region of interest" description="Disordered" evidence="10">
    <location>
        <begin position="461"/>
        <end position="505"/>
    </location>
</feature>
<accession>L5L1G5</accession>
<reference evidence="12" key="1">
    <citation type="journal article" date="2013" name="Science">
        <title>Comparative analysis of bat genomes provides insight into the evolution of flight and immunity.</title>
        <authorList>
            <person name="Zhang G."/>
            <person name="Cowled C."/>
            <person name="Shi Z."/>
            <person name="Huang Z."/>
            <person name="Bishop-Lilly K.A."/>
            <person name="Fang X."/>
            <person name="Wynne J.W."/>
            <person name="Xiong Z."/>
            <person name="Baker M.L."/>
            <person name="Zhao W."/>
            <person name="Tachedjian M."/>
            <person name="Zhu Y."/>
            <person name="Zhou P."/>
            <person name="Jiang X."/>
            <person name="Ng J."/>
            <person name="Yang L."/>
            <person name="Wu L."/>
            <person name="Xiao J."/>
            <person name="Feng Y."/>
            <person name="Chen Y."/>
            <person name="Sun X."/>
            <person name="Zhang Y."/>
            <person name="Marsh G.A."/>
            <person name="Crameri G."/>
            <person name="Broder C.C."/>
            <person name="Frey K.G."/>
            <person name="Wang L.F."/>
            <person name="Wang J."/>
        </authorList>
    </citation>
    <scope>NUCLEOTIDE SEQUENCE [LARGE SCALE GENOMIC DNA]</scope>
</reference>
<dbReference type="GO" id="GO:0005730">
    <property type="term" value="C:nucleolus"/>
    <property type="evidence" value="ECO:0007669"/>
    <property type="project" value="UniProtKB-SubCell"/>
</dbReference>
<feature type="region of interest" description="Disordered" evidence="10">
    <location>
        <begin position="147"/>
        <end position="174"/>
    </location>
</feature>
<feature type="compositionally biased region" description="Basic residues" evidence="10">
    <location>
        <begin position="255"/>
        <end position="264"/>
    </location>
</feature>
<evidence type="ECO:0000256" key="7">
    <source>
        <dbReference type="ARBA" id="ARBA00022833"/>
    </source>
</evidence>
<evidence type="ECO:0000256" key="1">
    <source>
        <dbReference type="ARBA" id="ARBA00004604"/>
    </source>
</evidence>
<evidence type="ECO:0000256" key="10">
    <source>
        <dbReference type="SAM" id="MobiDB-lite"/>
    </source>
</evidence>
<evidence type="ECO:0000256" key="8">
    <source>
        <dbReference type="ARBA" id="ARBA00023242"/>
    </source>
</evidence>
<evidence type="ECO:0000313" key="12">
    <source>
        <dbReference type="Proteomes" id="UP000010552"/>
    </source>
</evidence>
<comment type="similarity">
    <text evidence="2">Belongs to the NOA36 family.</text>
</comment>
<feature type="compositionally biased region" description="Basic and acidic residues" evidence="10">
    <location>
        <begin position="265"/>
        <end position="277"/>
    </location>
</feature>
<evidence type="ECO:0000256" key="5">
    <source>
        <dbReference type="ARBA" id="ARBA00022737"/>
    </source>
</evidence>
<evidence type="ECO:0000256" key="9">
    <source>
        <dbReference type="ARBA" id="ARBA00029845"/>
    </source>
</evidence>
<feature type="region of interest" description="Disordered" evidence="10">
    <location>
        <begin position="243"/>
        <end position="278"/>
    </location>
</feature>
<name>L5L1G5_PTEAL</name>
<feature type="compositionally biased region" description="Basic and acidic residues" evidence="10">
    <location>
        <begin position="471"/>
        <end position="480"/>
    </location>
</feature>
<feature type="region of interest" description="Disordered" evidence="10">
    <location>
        <begin position="1"/>
        <end position="35"/>
    </location>
</feature>
<evidence type="ECO:0000313" key="11">
    <source>
        <dbReference type="EMBL" id="ELK17462.1"/>
    </source>
</evidence>
<evidence type="ECO:0000256" key="2">
    <source>
        <dbReference type="ARBA" id="ARBA00007212"/>
    </source>
</evidence>
<dbReference type="PANTHER" id="PTHR13214">
    <property type="entry name" value="ZINC FINGER PROTEIN 330"/>
    <property type="match status" value="1"/>
</dbReference>
<keyword evidence="12" id="KW-1185">Reference proteome</keyword>
<dbReference type="PANTHER" id="PTHR13214:SF1">
    <property type="entry name" value="ZINC FINGER PROTEIN 330"/>
    <property type="match status" value="1"/>
</dbReference>
<keyword evidence="7" id="KW-0862">Zinc</keyword>
<dbReference type="InterPro" id="IPR010531">
    <property type="entry name" value="NOA36"/>
</dbReference>
<feature type="region of interest" description="Disordered" evidence="10">
    <location>
        <begin position="518"/>
        <end position="556"/>
    </location>
</feature>
<dbReference type="EMBL" id="KB030405">
    <property type="protein sequence ID" value="ELK17462.1"/>
    <property type="molecule type" value="Genomic_DNA"/>
</dbReference>
<dbReference type="Pfam" id="PF06524">
    <property type="entry name" value="NOA36"/>
    <property type="match status" value="1"/>
</dbReference>
<keyword evidence="5" id="KW-0677">Repeat</keyword>
<sequence length="574" mass="63127">MNSLGFMGEGEGADGQRLEGSSDSSLRPGRHPTVEVTECGTMEHDVGARNERRACLLQISQRDAEPLKEPVPEGGSEVSSLLTGALPPDDKTWSVVTRIDACSGVEVMAVRDEEIKIPREWDFHLDFKKLWVMVELGSQSAPSRGVLIPGLGARPPREWAGPGRSEQKGAERREGADSFLSTCCRKDAAVVRGHPVPLLVSETDSVLLAWVSVASAPGESWSAGCICCCRGPAPRHSLPLCPGVSPASPSGKREKMPKKKTGARKKAENRREREKQLRASRSTIDLAKHPCNASMECDKCQRRQKNRAFCYFCNSVQKLPICAQCGKTKCMMKSSDCVIKHAGVYSTGLAMVGAICDFCEAWVCHGRKCLSTHACACPLTDAECVECERGVWDHGGRIFSCSFCHNFLCEDDQFEHQASCQVLEAETFKCVSCNRLGQHSCLRCKACFCDDHTRSKVFKQEKGKQPPCPKCGHETQETKDLSMSTRSLKFGRQTGGEEGDGASGYDAYWKSLSSDKYGDASFHDEEDEYEAEDDEEEEEEGGKDSDAESSDLFTNLNLGRTYASGYAHYEEQEN</sequence>
<dbReference type="GO" id="GO:0008270">
    <property type="term" value="F:zinc ion binding"/>
    <property type="evidence" value="ECO:0007669"/>
    <property type="project" value="UniProtKB-KW"/>
</dbReference>
<keyword evidence="6" id="KW-0863">Zinc-finger</keyword>
<evidence type="ECO:0000256" key="4">
    <source>
        <dbReference type="ARBA" id="ARBA00022723"/>
    </source>
</evidence>
<organism evidence="11 12">
    <name type="scientific">Pteropus alecto</name>
    <name type="common">Black flying fox</name>
    <dbReference type="NCBI Taxonomy" id="9402"/>
    <lineage>
        <taxon>Eukaryota</taxon>
        <taxon>Metazoa</taxon>
        <taxon>Chordata</taxon>
        <taxon>Craniata</taxon>
        <taxon>Vertebrata</taxon>
        <taxon>Euteleostomi</taxon>
        <taxon>Mammalia</taxon>
        <taxon>Eutheria</taxon>
        <taxon>Laurasiatheria</taxon>
        <taxon>Chiroptera</taxon>
        <taxon>Yinpterochiroptera</taxon>
        <taxon>Pteropodoidea</taxon>
        <taxon>Pteropodidae</taxon>
        <taxon>Pteropodinae</taxon>
        <taxon>Pteropus</taxon>
    </lineage>
</organism>